<dbReference type="EMBL" id="CAJGYO010000010">
    <property type="protein sequence ID" value="CAD6257103.1"/>
    <property type="molecule type" value="Genomic_DNA"/>
</dbReference>
<dbReference type="PANTHER" id="PTHR33087:SF38">
    <property type="entry name" value="OS10G0201600 PROTEIN"/>
    <property type="match status" value="1"/>
</dbReference>
<gene>
    <name evidence="2" type="ORF">NCGR_LOCUS40593</name>
</gene>
<accession>A0A811QCU8</accession>
<name>A0A811QCU8_9POAL</name>
<dbReference type="AlphaFoldDB" id="A0A811QCU8"/>
<comment type="caution">
    <text evidence="2">The sequence shown here is derived from an EMBL/GenBank/DDBJ whole genome shotgun (WGS) entry which is preliminary data.</text>
</comment>
<dbReference type="InterPro" id="IPR053253">
    <property type="entry name" value="Sex_diff_modulator"/>
</dbReference>
<proteinExistence type="predicted"/>
<evidence type="ECO:0000313" key="2">
    <source>
        <dbReference type="EMBL" id="CAD6257103.1"/>
    </source>
</evidence>
<reference evidence="2" key="1">
    <citation type="submission" date="2020-10" db="EMBL/GenBank/DDBJ databases">
        <authorList>
            <person name="Han B."/>
            <person name="Lu T."/>
            <person name="Zhao Q."/>
            <person name="Huang X."/>
            <person name="Zhao Y."/>
        </authorList>
    </citation>
    <scope>NUCLEOTIDE SEQUENCE</scope>
</reference>
<dbReference type="Proteomes" id="UP000604825">
    <property type="component" value="Unassembled WGS sequence"/>
</dbReference>
<dbReference type="PANTHER" id="PTHR33087">
    <property type="entry name" value="OS07G0539200 PROTEIN"/>
    <property type="match status" value="1"/>
</dbReference>
<feature type="compositionally biased region" description="Low complexity" evidence="1">
    <location>
        <begin position="66"/>
        <end position="75"/>
    </location>
</feature>
<sequence>MEAGSPSWRSWADEAEDELPPPESLGAGFPGRFSDDFFGCGRGERISFTDSEDYSDSEPPSPPPAGKGKAVAEPAGQRRRAHRRRRKRQGQGDFMAAARRSHPQLDPAPPPARRRTPTAHPARPLEVPDADGFFQRPRTGNTAGGGAPSLFWRPWRRTSLASAQSFPFRVLVGMRRVPLHARNAATAQAILGPACAEVDVVRPSDVPADDDREFFVTAWCTHPRFIHDEQVVFIRATHSQPVEAALTVLRGCATVV</sequence>
<evidence type="ECO:0000256" key="1">
    <source>
        <dbReference type="SAM" id="MobiDB-lite"/>
    </source>
</evidence>
<keyword evidence="3" id="KW-1185">Reference proteome</keyword>
<evidence type="ECO:0000313" key="3">
    <source>
        <dbReference type="Proteomes" id="UP000604825"/>
    </source>
</evidence>
<protein>
    <submittedName>
        <fullName evidence="2">Uncharacterized protein</fullName>
    </submittedName>
</protein>
<feature type="compositionally biased region" description="Basic residues" evidence="1">
    <location>
        <begin position="77"/>
        <end position="89"/>
    </location>
</feature>
<feature type="region of interest" description="Disordered" evidence="1">
    <location>
        <begin position="1"/>
        <end position="147"/>
    </location>
</feature>
<organism evidence="2 3">
    <name type="scientific">Miscanthus lutarioriparius</name>
    <dbReference type="NCBI Taxonomy" id="422564"/>
    <lineage>
        <taxon>Eukaryota</taxon>
        <taxon>Viridiplantae</taxon>
        <taxon>Streptophyta</taxon>
        <taxon>Embryophyta</taxon>
        <taxon>Tracheophyta</taxon>
        <taxon>Spermatophyta</taxon>
        <taxon>Magnoliopsida</taxon>
        <taxon>Liliopsida</taxon>
        <taxon>Poales</taxon>
        <taxon>Poaceae</taxon>
        <taxon>PACMAD clade</taxon>
        <taxon>Panicoideae</taxon>
        <taxon>Andropogonodae</taxon>
        <taxon>Andropogoneae</taxon>
        <taxon>Saccharinae</taxon>
        <taxon>Miscanthus</taxon>
    </lineage>
</organism>